<name>A0AAV4QJJ0_9ARAC</name>
<keyword evidence="1" id="KW-0812">Transmembrane</keyword>
<gene>
    <name evidence="2" type="ORF">CDAR_471151</name>
</gene>
<dbReference type="EMBL" id="BPLQ01004730">
    <property type="protein sequence ID" value="GIY10223.1"/>
    <property type="molecule type" value="Genomic_DNA"/>
</dbReference>
<sequence length="107" mass="11937">MSYPSGNIKPIHMILLLYIYTYAYIGMETQEIKALDQTSSFLIFSTSTSACTRYQLIRCESGDAAVINIFPQLINESPREMPLMKGTSSEGVTAGFGNEILGFREPR</sequence>
<dbReference type="Proteomes" id="UP001054837">
    <property type="component" value="Unassembled WGS sequence"/>
</dbReference>
<dbReference type="AlphaFoldDB" id="A0AAV4QJJ0"/>
<reference evidence="2 3" key="1">
    <citation type="submission" date="2021-06" db="EMBL/GenBank/DDBJ databases">
        <title>Caerostris darwini draft genome.</title>
        <authorList>
            <person name="Kono N."/>
            <person name="Arakawa K."/>
        </authorList>
    </citation>
    <scope>NUCLEOTIDE SEQUENCE [LARGE SCALE GENOMIC DNA]</scope>
</reference>
<keyword evidence="1" id="KW-0472">Membrane</keyword>
<proteinExistence type="predicted"/>
<organism evidence="2 3">
    <name type="scientific">Caerostris darwini</name>
    <dbReference type="NCBI Taxonomy" id="1538125"/>
    <lineage>
        <taxon>Eukaryota</taxon>
        <taxon>Metazoa</taxon>
        <taxon>Ecdysozoa</taxon>
        <taxon>Arthropoda</taxon>
        <taxon>Chelicerata</taxon>
        <taxon>Arachnida</taxon>
        <taxon>Araneae</taxon>
        <taxon>Araneomorphae</taxon>
        <taxon>Entelegynae</taxon>
        <taxon>Araneoidea</taxon>
        <taxon>Araneidae</taxon>
        <taxon>Caerostris</taxon>
    </lineage>
</organism>
<keyword evidence="1" id="KW-1133">Transmembrane helix</keyword>
<feature type="transmembrane region" description="Helical" evidence="1">
    <location>
        <begin position="6"/>
        <end position="25"/>
    </location>
</feature>
<evidence type="ECO:0000313" key="2">
    <source>
        <dbReference type="EMBL" id="GIY10223.1"/>
    </source>
</evidence>
<accession>A0AAV4QJJ0</accession>
<evidence type="ECO:0000313" key="3">
    <source>
        <dbReference type="Proteomes" id="UP001054837"/>
    </source>
</evidence>
<comment type="caution">
    <text evidence="2">The sequence shown here is derived from an EMBL/GenBank/DDBJ whole genome shotgun (WGS) entry which is preliminary data.</text>
</comment>
<keyword evidence="3" id="KW-1185">Reference proteome</keyword>
<protein>
    <submittedName>
        <fullName evidence="2">Uncharacterized protein</fullName>
    </submittedName>
</protein>
<evidence type="ECO:0000256" key="1">
    <source>
        <dbReference type="SAM" id="Phobius"/>
    </source>
</evidence>